<dbReference type="InterPro" id="IPR035905">
    <property type="entry name" value="Barstar-like_sf"/>
</dbReference>
<sequence length="89" mass="9735">MPASQTIDLAGVSSERDLHALLKRELGLPDFYGMNWAALWDAITGLVEIPGELRFVHSSAPAPEVGAGLRRVLARYAELRPGFVARYEA</sequence>
<dbReference type="Gene3D" id="3.30.370.10">
    <property type="entry name" value="Barstar-like"/>
    <property type="match status" value="1"/>
</dbReference>
<comment type="similarity">
    <text evidence="1">Belongs to the barstar family.</text>
</comment>
<keyword evidence="4" id="KW-1185">Reference proteome</keyword>
<dbReference type="InterPro" id="IPR000468">
    <property type="entry name" value="Barstar"/>
</dbReference>
<evidence type="ECO:0000256" key="1">
    <source>
        <dbReference type="ARBA" id="ARBA00006845"/>
    </source>
</evidence>
<comment type="caution">
    <text evidence="3">The sequence shown here is derived from an EMBL/GenBank/DDBJ whole genome shotgun (WGS) entry which is preliminary data.</text>
</comment>
<dbReference type="EMBL" id="PYBW01000032">
    <property type="protein sequence ID" value="PYC82201.1"/>
    <property type="molecule type" value="Genomic_DNA"/>
</dbReference>
<gene>
    <name evidence="3" type="ORF">C7C46_10605</name>
</gene>
<protein>
    <submittedName>
        <fullName evidence="3">Ribonuclease inhibitor</fullName>
    </submittedName>
</protein>
<evidence type="ECO:0000313" key="3">
    <source>
        <dbReference type="EMBL" id="PYC82201.1"/>
    </source>
</evidence>
<evidence type="ECO:0000313" key="4">
    <source>
        <dbReference type="Proteomes" id="UP000248039"/>
    </source>
</evidence>
<dbReference type="OrthoDB" id="5184890at2"/>
<accession>A0A2V4PBC4</accession>
<name>A0A2V4PBC4_9ACTN</name>
<proteinExistence type="inferred from homology"/>
<feature type="domain" description="Barstar (barnase inhibitor)" evidence="2">
    <location>
        <begin position="6"/>
        <end position="60"/>
    </location>
</feature>
<dbReference type="Pfam" id="PF01337">
    <property type="entry name" value="Barstar"/>
    <property type="match status" value="1"/>
</dbReference>
<reference evidence="3 4" key="1">
    <citation type="submission" date="2018-03" db="EMBL/GenBank/DDBJ databases">
        <title>Bioinformatic expansion and discovery of thiopeptide antibiotics.</title>
        <authorList>
            <person name="Schwalen C.J."/>
            <person name="Hudson G.A."/>
            <person name="Mitchell D.A."/>
        </authorList>
    </citation>
    <scope>NUCLEOTIDE SEQUENCE [LARGE SCALE GENOMIC DNA]</scope>
    <source>
        <strain evidence="3 4">ATCC 21389</strain>
    </source>
</reference>
<dbReference type="AlphaFoldDB" id="A0A2V4PBC4"/>
<dbReference type="SUPFAM" id="SSF52038">
    <property type="entry name" value="Barstar-related"/>
    <property type="match status" value="1"/>
</dbReference>
<organism evidence="3 4">
    <name type="scientific">Streptomyces tateyamensis</name>
    <dbReference type="NCBI Taxonomy" id="565073"/>
    <lineage>
        <taxon>Bacteria</taxon>
        <taxon>Bacillati</taxon>
        <taxon>Actinomycetota</taxon>
        <taxon>Actinomycetes</taxon>
        <taxon>Kitasatosporales</taxon>
        <taxon>Streptomycetaceae</taxon>
        <taxon>Streptomyces</taxon>
    </lineage>
</organism>
<dbReference type="Proteomes" id="UP000248039">
    <property type="component" value="Unassembled WGS sequence"/>
</dbReference>
<evidence type="ECO:0000259" key="2">
    <source>
        <dbReference type="Pfam" id="PF01337"/>
    </source>
</evidence>